<proteinExistence type="predicted"/>
<evidence type="ECO:0000313" key="2">
    <source>
        <dbReference type="Proteomes" id="UP000030982"/>
    </source>
</evidence>
<dbReference type="RefSeq" id="WP_043126765.1">
    <property type="nucleotide sequence ID" value="NZ_JTDL01000145.1"/>
</dbReference>
<organism evidence="1 2">
    <name type="scientific">Sinomonas humi</name>
    <dbReference type="NCBI Taxonomy" id="1338436"/>
    <lineage>
        <taxon>Bacteria</taxon>
        <taxon>Bacillati</taxon>
        <taxon>Actinomycetota</taxon>
        <taxon>Actinomycetes</taxon>
        <taxon>Micrococcales</taxon>
        <taxon>Micrococcaceae</taxon>
        <taxon>Sinomonas</taxon>
    </lineage>
</organism>
<comment type="caution">
    <text evidence="1">The sequence shown here is derived from an EMBL/GenBank/DDBJ whole genome shotgun (WGS) entry which is preliminary data.</text>
</comment>
<reference evidence="1 2" key="1">
    <citation type="submission" date="2014-09" db="EMBL/GenBank/DDBJ databases">
        <title>Genome sequence of Sinomonas sp. MUSC 117.</title>
        <authorList>
            <person name="Lee L.-H."/>
        </authorList>
    </citation>
    <scope>NUCLEOTIDE SEQUENCE [LARGE SCALE GENOMIC DNA]</scope>
    <source>
        <strain evidence="1 2">MUSC 117</strain>
    </source>
</reference>
<evidence type="ECO:0000313" key="1">
    <source>
        <dbReference type="EMBL" id="KHL01071.1"/>
    </source>
</evidence>
<name>A0A0B2ACV4_9MICC</name>
<dbReference type="Proteomes" id="UP000030982">
    <property type="component" value="Unassembled WGS sequence"/>
</dbReference>
<keyword evidence="2" id="KW-1185">Reference proteome</keyword>
<protein>
    <submittedName>
        <fullName evidence="1">Uncharacterized protein</fullName>
    </submittedName>
</protein>
<dbReference type="AlphaFoldDB" id="A0A0B2ACV4"/>
<dbReference type="EMBL" id="JTDL01000145">
    <property type="protein sequence ID" value="KHL01071.1"/>
    <property type="molecule type" value="Genomic_DNA"/>
</dbReference>
<sequence>MMPFTIAELAEERADMLPERDTLSSGININVAPVIAFNFALAVNAATINSTATANAGQWLALAQH</sequence>
<gene>
    <name evidence="1" type="ORF">LK10_18185</name>
</gene>
<accession>A0A0B2ACV4</accession>